<feature type="transmembrane region" description="Helical" evidence="2">
    <location>
        <begin position="55"/>
        <end position="73"/>
    </location>
</feature>
<sequence>MMSENAKDNHLASITFVVAVVLAAFAGLGLLWFGIKDPDSFSNLGPWGDFFGGTLNPIFTFVTVLGLLLTIALQRKELTLTRKELERSANALEIQSDQINAQKFENTFFQMLSIFNEIVDSIEIGHTNIKKSFKGRDAISYICNLMDEKYKEYIISKYNELENRPYTETEMVFKFSTFFIKSHSINMSHYFIFLYNIFKFIEINEYSKKYHSRMVRSMLSEQELKLLFYNSLSEQGRKFKDFAEKHALFDNLPITDLLENNHKLYFSEKAFGNDDAAE</sequence>
<evidence type="ECO:0000313" key="4">
    <source>
        <dbReference type="Proteomes" id="UP000027463"/>
    </source>
</evidence>
<keyword evidence="1" id="KW-0175">Coiled coil</keyword>
<protein>
    <recommendedName>
        <fullName evidence="5">Phage abortive infection protein</fullName>
    </recommendedName>
</protein>
<keyword evidence="4" id="KW-1185">Reference proteome</keyword>
<gene>
    <name evidence="3" type="ORF">SMB34_14585</name>
</gene>
<dbReference type="Proteomes" id="UP000027463">
    <property type="component" value="Unassembled WGS sequence"/>
</dbReference>
<keyword evidence="2" id="KW-0472">Membrane</keyword>
<keyword evidence="2" id="KW-1133">Transmembrane helix</keyword>
<dbReference type="Pfam" id="PF16872">
    <property type="entry name" value="putAbiC"/>
    <property type="match status" value="1"/>
</dbReference>
<evidence type="ECO:0000313" key="3">
    <source>
        <dbReference type="EMBL" id="KEO58291.1"/>
    </source>
</evidence>
<name>A0ABR4TSB4_9PROT</name>
<accession>A0ABR4TSB4</accession>
<reference evidence="3 4" key="1">
    <citation type="submission" date="2013-07" db="EMBL/GenBank/DDBJ databases">
        <title>Thalassospira permensis NBRC 106175 Genome Sequencing.</title>
        <authorList>
            <person name="Lai Q."/>
            <person name="Shao Z."/>
        </authorList>
    </citation>
    <scope>NUCLEOTIDE SEQUENCE [LARGE SCALE GENOMIC DNA]</scope>
    <source>
        <strain evidence="3 4">NBRC 106175</strain>
    </source>
</reference>
<feature type="coiled-coil region" evidence="1">
    <location>
        <begin position="75"/>
        <end position="102"/>
    </location>
</feature>
<proteinExistence type="predicted"/>
<dbReference type="EMBL" id="AUNC01000008">
    <property type="protein sequence ID" value="KEO58291.1"/>
    <property type="molecule type" value="Genomic_DNA"/>
</dbReference>
<comment type="caution">
    <text evidence="3">The sequence shown here is derived from an EMBL/GenBank/DDBJ whole genome shotgun (WGS) entry which is preliminary data.</text>
</comment>
<evidence type="ECO:0000256" key="2">
    <source>
        <dbReference type="SAM" id="Phobius"/>
    </source>
</evidence>
<feature type="transmembrane region" description="Helical" evidence="2">
    <location>
        <begin position="12"/>
        <end position="35"/>
    </location>
</feature>
<keyword evidence="2" id="KW-0812">Transmembrane</keyword>
<evidence type="ECO:0000256" key="1">
    <source>
        <dbReference type="SAM" id="Coils"/>
    </source>
</evidence>
<evidence type="ECO:0008006" key="5">
    <source>
        <dbReference type="Google" id="ProtNLM"/>
    </source>
</evidence>
<dbReference type="InterPro" id="IPR031709">
    <property type="entry name" value="PutAbiC"/>
</dbReference>
<organism evidence="3 4">
    <name type="scientific">Thalassospira permensis NBRC 106175</name>
    <dbReference type="NCBI Taxonomy" id="1353532"/>
    <lineage>
        <taxon>Bacteria</taxon>
        <taxon>Pseudomonadati</taxon>
        <taxon>Pseudomonadota</taxon>
        <taxon>Alphaproteobacteria</taxon>
        <taxon>Rhodospirillales</taxon>
        <taxon>Thalassospiraceae</taxon>
        <taxon>Thalassospira</taxon>
    </lineage>
</organism>